<dbReference type="GO" id="GO:0007005">
    <property type="term" value="P:mitochondrion organization"/>
    <property type="evidence" value="ECO:0000318"/>
    <property type="project" value="GO_Central"/>
</dbReference>
<sequence>MELGKAPPRPKVVQRPNSAPPPSVYHALAPSMLGGLAATIVQGAAFGTSSAMAHCVVDAIVGPCIPALVAFKHKSSMLLCRAIAGWADATVCVNSNLNDIGKCQFLLDLNECHKTSSGPSQP</sequence>
<gene>
    <name evidence="2" type="ORF">SELMODRAFT_404617</name>
</gene>
<evidence type="ECO:0008006" key="4">
    <source>
        <dbReference type="Google" id="ProtNLM"/>
    </source>
</evidence>
<feature type="region of interest" description="Disordered" evidence="1">
    <location>
        <begin position="1"/>
        <end position="21"/>
    </location>
</feature>
<dbReference type="PANTHER" id="PTHR13523">
    <property type="entry name" value="COILED-COIL-HELIX-COILED-COIL-HELIX DOMAIN CONTAINING 2/NUR77"/>
    <property type="match status" value="1"/>
</dbReference>
<protein>
    <recommendedName>
        <fullName evidence="4">CHCH domain-containing protein</fullName>
    </recommendedName>
</protein>
<dbReference type="HOGENOM" id="CLU_093520_1_2_1"/>
<dbReference type="EMBL" id="GL377567">
    <property type="protein sequence ID" value="EFJ36528.1"/>
    <property type="molecule type" value="Genomic_DNA"/>
</dbReference>
<dbReference type="GO" id="GO:0005739">
    <property type="term" value="C:mitochondrion"/>
    <property type="evidence" value="ECO:0000318"/>
    <property type="project" value="GO_Central"/>
</dbReference>
<dbReference type="STRING" id="88036.D8QVW3"/>
<dbReference type="InterPro" id="IPR055304">
    <property type="entry name" value="CHCHD2/10-like"/>
</dbReference>
<dbReference type="Gramene" id="EFJ36528">
    <property type="protein sequence ID" value="EFJ36528"/>
    <property type="gene ID" value="SELMODRAFT_404617"/>
</dbReference>
<evidence type="ECO:0000313" key="3">
    <source>
        <dbReference type="Proteomes" id="UP000001514"/>
    </source>
</evidence>
<dbReference type="eggNOG" id="KOG4090">
    <property type="taxonomic scope" value="Eukaryota"/>
</dbReference>
<reference evidence="2 3" key="1">
    <citation type="journal article" date="2011" name="Science">
        <title>The Selaginella genome identifies genetic changes associated with the evolution of vascular plants.</title>
        <authorList>
            <person name="Banks J.A."/>
            <person name="Nishiyama T."/>
            <person name="Hasebe M."/>
            <person name="Bowman J.L."/>
            <person name="Gribskov M."/>
            <person name="dePamphilis C."/>
            <person name="Albert V.A."/>
            <person name="Aono N."/>
            <person name="Aoyama T."/>
            <person name="Ambrose B.A."/>
            <person name="Ashton N.W."/>
            <person name="Axtell M.J."/>
            <person name="Barker E."/>
            <person name="Barker M.S."/>
            <person name="Bennetzen J.L."/>
            <person name="Bonawitz N.D."/>
            <person name="Chapple C."/>
            <person name="Cheng C."/>
            <person name="Correa L.G."/>
            <person name="Dacre M."/>
            <person name="DeBarry J."/>
            <person name="Dreyer I."/>
            <person name="Elias M."/>
            <person name="Engstrom E.M."/>
            <person name="Estelle M."/>
            <person name="Feng L."/>
            <person name="Finet C."/>
            <person name="Floyd S.K."/>
            <person name="Frommer W.B."/>
            <person name="Fujita T."/>
            <person name="Gramzow L."/>
            <person name="Gutensohn M."/>
            <person name="Harholt J."/>
            <person name="Hattori M."/>
            <person name="Heyl A."/>
            <person name="Hirai T."/>
            <person name="Hiwatashi Y."/>
            <person name="Ishikawa M."/>
            <person name="Iwata M."/>
            <person name="Karol K.G."/>
            <person name="Koehler B."/>
            <person name="Kolukisaoglu U."/>
            <person name="Kubo M."/>
            <person name="Kurata T."/>
            <person name="Lalonde S."/>
            <person name="Li K."/>
            <person name="Li Y."/>
            <person name="Litt A."/>
            <person name="Lyons E."/>
            <person name="Manning G."/>
            <person name="Maruyama T."/>
            <person name="Michael T.P."/>
            <person name="Mikami K."/>
            <person name="Miyazaki S."/>
            <person name="Morinaga S."/>
            <person name="Murata T."/>
            <person name="Mueller-Roeber B."/>
            <person name="Nelson D.R."/>
            <person name="Obara M."/>
            <person name="Oguri Y."/>
            <person name="Olmstead R.G."/>
            <person name="Onodera N."/>
            <person name="Petersen B.L."/>
            <person name="Pils B."/>
            <person name="Prigge M."/>
            <person name="Rensing S.A."/>
            <person name="Riano-Pachon D.M."/>
            <person name="Roberts A.W."/>
            <person name="Sato Y."/>
            <person name="Scheller H.V."/>
            <person name="Schulz B."/>
            <person name="Schulz C."/>
            <person name="Shakirov E.V."/>
            <person name="Shibagaki N."/>
            <person name="Shinohara N."/>
            <person name="Shippen D.E."/>
            <person name="Soerensen I."/>
            <person name="Sotooka R."/>
            <person name="Sugimoto N."/>
            <person name="Sugita M."/>
            <person name="Sumikawa N."/>
            <person name="Tanurdzic M."/>
            <person name="Theissen G."/>
            <person name="Ulvskov P."/>
            <person name="Wakazuki S."/>
            <person name="Weng J.K."/>
            <person name="Willats W.W."/>
            <person name="Wipf D."/>
            <person name="Wolf P.G."/>
            <person name="Yang L."/>
            <person name="Zimmer A.D."/>
            <person name="Zhu Q."/>
            <person name="Mitros T."/>
            <person name="Hellsten U."/>
            <person name="Loque D."/>
            <person name="Otillar R."/>
            <person name="Salamov A."/>
            <person name="Schmutz J."/>
            <person name="Shapiro H."/>
            <person name="Lindquist E."/>
            <person name="Lucas S."/>
            <person name="Rokhsar D."/>
            <person name="Grigoriev I.V."/>
        </authorList>
    </citation>
    <scope>NUCLEOTIDE SEQUENCE [LARGE SCALE GENOMIC DNA]</scope>
</reference>
<evidence type="ECO:0000313" key="2">
    <source>
        <dbReference type="EMBL" id="EFJ36528.1"/>
    </source>
</evidence>
<name>D8QVW3_SELML</name>
<dbReference type="Proteomes" id="UP000001514">
    <property type="component" value="Unassembled WGS sequence"/>
</dbReference>
<dbReference type="KEGG" id="smo:SELMODRAFT_404617"/>
<dbReference type="GO" id="GO:0005634">
    <property type="term" value="C:nucleus"/>
    <property type="evidence" value="ECO:0000318"/>
    <property type="project" value="GO_Central"/>
</dbReference>
<accession>D8QVW3</accession>
<dbReference type="PANTHER" id="PTHR13523:SF2">
    <property type="entry name" value="COILED-COIL-HELIX-COILED-COIL-HELIX DOMAIN CONTAINING 2, ISOFORM A-RELATED"/>
    <property type="match status" value="1"/>
</dbReference>
<dbReference type="InParanoid" id="D8QVW3"/>
<evidence type="ECO:0000256" key="1">
    <source>
        <dbReference type="SAM" id="MobiDB-lite"/>
    </source>
</evidence>
<keyword evidence="3" id="KW-1185">Reference proteome</keyword>
<proteinExistence type="predicted"/>
<dbReference type="AlphaFoldDB" id="D8QVW3"/>
<organism evidence="3">
    <name type="scientific">Selaginella moellendorffii</name>
    <name type="common">Spikemoss</name>
    <dbReference type="NCBI Taxonomy" id="88036"/>
    <lineage>
        <taxon>Eukaryota</taxon>
        <taxon>Viridiplantae</taxon>
        <taxon>Streptophyta</taxon>
        <taxon>Embryophyta</taxon>
        <taxon>Tracheophyta</taxon>
        <taxon>Lycopodiopsida</taxon>
        <taxon>Selaginellales</taxon>
        <taxon>Selaginellaceae</taxon>
        <taxon>Selaginella</taxon>
    </lineage>
</organism>